<dbReference type="EMBL" id="BAAARW010000020">
    <property type="protein sequence ID" value="GAA2433454.1"/>
    <property type="molecule type" value="Genomic_DNA"/>
</dbReference>
<dbReference type="SUPFAM" id="SSF54001">
    <property type="entry name" value="Cysteine proteinases"/>
    <property type="match status" value="1"/>
</dbReference>
<comment type="caution">
    <text evidence="7">The sequence shown here is derived from an EMBL/GenBank/DDBJ whole genome shotgun (WGS) entry which is preliminary data.</text>
</comment>
<dbReference type="InterPro" id="IPR038765">
    <property type="entry name" value="Papain-like_cys_pep_sf"/>
</dbReference>
<dbReference type="Gene3D" id="3.90.1720.10">
    <property type="entry name" value="endopeptidase domain like (from Nostoc punctiforme)"/>
    <property type="match status" value="1"/>
</dbReference>
<evidence type="ECO:0000256" key="1">
    <source>
        <dbReference type="ARBA" id="ARBA00007074"/>
    </source>
</evidence>
<dbReference type="PROSITE" id="PS51935">
    <property type="entry name" value="NLPC_P60"/>
    <property type="match status" value="1"/>
</dbReference>
<evidence type="ECO:0000259" key="6">
    <source>
        <dbReference type="PROSITE" id="PS51935"/>
    </source>
</evidence>
<dbReference type="Proteomes" id="UP001501231">
    <property type="component" value="Unassembled WGS sequence"/>
</dbReference>
<protein>
    <recommendedName>
        <fullName evidence="6">NlpC/P60 domain-containing protein</fullName>
    </recommendedName>
</protein>
<feature type="compositionally biased region" description="Basic and acidic residues" evidence="5">
    <location>
        <begin position="229"/>
        <end position="241"/>
    </location>
</feature>
<keyword evidence="4" id="KW-0788">Thiol protease</keyword>
<feature type="region of interest" description="Disordered" evidence="5">
    <location>
        <begin position="228"/>
        <end position="286"/>
    </location>
</feature>
<reference evidence="8" key="1">
    <citation type="journal article" date="2019" name="Int. J. Syst. Evol. Microbiol.">
        <title>The Global Catalogue of Microorganisms (GCM) 10K type strain sequencing project: providing services to taxonomists for standard genome sequencing and annotation.</title>
        <authorList>
            <consortium name="The Broad Institute Genomics Platform"/>
            <consortium name="The Broad Institute Genome Sequencing Center for Infectious Disease"/>
            <person name="Wu L."/>
            <person name="Ma J."/>
        </authorList>
    </citation>
    <scope>NUCLEOTIDE SEQUENCE [LARGE SCALE GENOMIC DNA]</scope>
    <source>
        <strain evidence="8">JCM 3325</strain>
    </source>
</reference>
<proteinExistence type="inferred from homology"/>
<evidence type="ECO:0000256" key="5">
    <source>
        <dbReference type="SAM" id="MobiDB-lite"/>
    </source>
</evidence>
<dbReference type="InterPro" id="IPR000064">
    <property type="entry name" value="NLP_P60_dom"/>
</dbReference>
<comment type="similarity">
    <text evidence="1">Belongs to the peptidase C40 family.</text>
</comment>
<keyword evidence="2" id="KW-0645">Protease</keyword>
<accession>A0ABP5WQD7</accession>
<dbReference type="InterPro" id="IPR051202">
    <property type="entry name" value="Peptidase_C40"/>
</dbReference>
<evidence type="ECO:0000313" key="8">
    <source>
        <dbReference type="Proteomes" id="UP001501231"/>
    </source>
</evidence>
<evidence type="ECO:0000313" key="7">
    <source>
        <dbReference type="EMBL" id="GAA2433454.1"/>
    </source>
</evidence>
<keyword evidence="3" id="KW-0378">Hydrolase</keyword>
<dbReference type="PANTHER" id="PTHR47053:SF1">
    <property type="entry name" value="MUREIN DD-ENDOPEPTIDASE MEPH-RELATED"/>
    <property type="match status" value="1"/>
</dbReference>
<organism evidence="7 8">
    <name type="scientific">Actinomadura vinacea</name>
    <dbReference type="NCBI Taxonomy" id="115336"/>
    <lineage>
        <taxon>Bacteria</taxon>
        <taxon>Bacillati</taxon>
        <taxon>Actinomycetota</taxon>
        <taxon>Actinomycetes</taxon>
        <taxon>Streptosporangiales</taxon>
        <taxon>Thermomonosporaceae</taxon>
        <taxon>Actinomadura</taxon>
    </lineage>
</organism>
<dbReference type="Pfam" id="PF00877">
    <property type="entry name" value="NLPC_P60"/>
    <property type="match status" value="1"/>
</dbReference>
<keyword evidence="8" id="KW-1185">Reference proteome</keyword>
<evidence type="ECO:0000256" key="3">
    <source>
        <dbReference type="ARBA" id="ARBA00022801"/>
    </source>
</evidence>
<name>A0ABP5WQD7_9ACTN</name>
<dbReference type="PANTHER" id="PTHR47053">
    <property type="entry name" value="MUREIN DD-ENDOPEPTIDASE MEPH-RELATED"/>
    <property type="match status" value="1"/>
</dbReference>
<evidence type="ECO:0000256" key="4">
    <source>
        <dbReference type="ARBA" id="ARBA00022807"/>
    </source>
</evidence>
<evidence type="ECO:0000256" key="2">
    <source>
        <dbReference type="ARBA" id="ARBA00022670"/>
    </source>
</evidence>
<sequence>MDIAPHGRRPFPRQHKAGKPRTRSKRAARMMPQTAGCLLAATMLVTVPAEASARPAPVPEPRPASAQRLAFDPATLRKVRAYNKYRRAVARQQNRARTALRFARKQVGKPYGWGATGPRAYDCSGLVMKSWRRAGVRLPRVTYSQYRAVPRKVPIRSLRPGDLVFFRGRAHVGMYVSDNRYIHAPNRRARIRIDRLSGVRRKQFSGAVRPGAPEHREWPAPIPQLARRLAKEQRNASRPDPESPEDSSPGTPVNALPVTPSKYETATFTAPLVGSLGSGPDDKPED</sequence>
<feature type="region of interest" description="Disordered" evidence="5">
    <location>
        <begin position="1"/>
        <end position="28"/>
    </location>
</feature>
<dbReference type="RefSeq" id="WP_344592641.1">
    <property type="nucleotide sequence ID" value="NZ_BAAARW010000020.1"/>
</dbReference>
<gene>
    <name evidence="7" type="ORF">GCM10010191_54550</name>
</gene>
<feature type="domain" description="NlpC/P60" evidence="6">
    <location>
        <begin position="93"/>
        <end position="211"/>
    </location>
</feature>